<dbReference type="VEuPathDB" id="FungiDB:MELLADRAFT_87413"/>
<evidence type="ECO:0000256" key="1">
    <source>
        <dbReference type="ARBA" id="ARBA00011047"/>
    </source>
</evidence>
<gene>
    <name evidence="2" type="ORF">MELLADRAFT_87413</name>
</gene>
<dbReference type="HOGENOM" id="CLU_1225006_0_0_1"/>
<dbReference type="PANTHER" id="PTHR15323">
    <property type="entry name" value="D123 PROTEIN"/>
    <property type="match status" value="1"/>
</dbReference>
<dbReference type="EMBL" id="GL883109">
    <property type="protein sequence ID" value="EGG06254.1"/>
    <property type="molecule type" value="Genomic_DNA"/>
</dbReference>
<dbReference type="GeneID" id="18934509"/>
<dbReference type="InParanoid" id="F4RN84"/>
<evidence type="ECO:0000313" key="3">
    <source>
        <dbReference type="Proteomes" id="UP000001072"/>
    </source>
</evidence>
<dbReference type="InterPro" id="IPR009772">
    <property type="entry name" value="CDC123"/>
</dbReference>
<proteinExistence type="inferred from homology"/>
<dbReference type="KEGG" id="mlr:MELLADRAFT_87413"/>
<evidence type="ECO:0000313" key="2">
    <source>
        <dbReference type="EMBL" id="EGG06254.1"/>
    </source>
</evidence>
<dbReference type="RefSeq" id="XP_007410492.1">
    <property type="nucleotide sequence ID" value="XM_007410430.1"/>
</dbReference>
<dbReference type="OrthoDB" id="360540at2759"/>
<comment type="similarity">
    <text evidence="1">Belongs to the CDC123 family.</text>
</comment>
<dbReference type="Pfam" id="PF07065">
    <property type="entry name" value="D123"/>
    <property type="match status" value="1"/>
</dbReference>
<protein>
    <submittedName>
        <fullName evidence="2">Uncharacterized protein</fullName>
    </submittedName>
</protein>
<name>F4RN84_MELLP</name>
<dbReference type="STRING" id="747676.F4RN84"/>
<sequence>MDNLDPIPIQSTNALRSLLSMIQSHQPTSPRKTGLYALSRLWSHLDLQLLLVSYEQEVMEKQLEITADKVLNSELDHQTSRLETRMYKFLAYLGQCFKTRFNPLHLEKNGFHPIQPHSRKRYAFPELNQTIRNAIQLHNGLVFPKLNWPAPQLRFHLHSLKLTIPNSSDCIAHHLNHGKEKYCNSTFPFVLVLREWFSLNPAHKFRCFVKDRTLIGEHNSLISKQR</sequence>
<dbReference type="eggNOG" id="KOG2983">
    <property type="taxonomic scope" value="Eukaryota"/>
</dbReference>
<dbReference type="PANTHER" id="PTHR15323:SF6">
    <property type="entry name" value="CELL DIVISION CYCLE PROTEIN 123 HOMOLOG"/>
    <property type="match status" value="1"/>
</dbReference>
<dbReference type="AlphaFoldDB" id="F4RN84"/>
<keyword evidence="3" id="KW-1185">Reference proteome</keyword>
<organism evidence="3">
    <name type="scientific">Melampsora larici-populina (strain 98AG31 / pathotype 3-4-7)</name>
    <name type="common">Poplar leaf rust fungus</name>
    <dbReference type="NCBI Taxonomy" id="747676"/>
    <lineage>
        <taxon>Eukaryota</taxon>
        <taxon>Fungi</taxon>
        <taxon>Dikarya</taxon>
        <taxon>Basidiomycota</taxon>
        <taxon>Pucciniomycotina</taxon>
        <taxon>Pucciniomycetes</taxon>
        <taxon>Pucciniales</taxon>
        <taxon>Melampsoraceae</taxon>
        <taxon>Melampsora</taxon>
    </lineage>
</organism>
<reference evidence="3" key="1">
    <citation type="journal article" date="2011" name="Proc. Natl. Acad. Sci. U.S.A.">
        <title>Obligate biotrophy features unraveled by the genomic analysis of rust fungi.</title>
        <authorList>
            <person name="Duplessis S."/>
            <person name="Cuomo C.A."/>
            <person name="Lin Y.-C."/>
            <person name="Aerts A."/>
            <person name="Tisserant E."/>
            <person name="Veneault-Fourrey C."/>
            <person name="Joly D.L."/>
            <person name="Hacquard S."/>
            <person name="Amselem J."/>
            <person name="Cantarel B.L."/>
            <person name="Chiu R."/>
            <person name="Coutinho P.M."/>
            <person name="Feau N."/>
            <person name="Field M."/>
            <person name="Frey P."/>
            <person name="Gelhaye E."/>
            <person name="Goldberg J."/>
            <person name="Grabherr M.G."/>
            <person name="Kodira C.D."/>
            <person name="Kohler A."/>
            <person name="Kuees U."/>
            <person name="Lindquist E.A."/>
            <person name="Lucas S.M."/>
            <person name="Mago R."/>
            <person name="Mauceli E."/>
            <person name="Morin E."/>
            <person name="Murat C."/>
            <person name="Pangilinan J.L."/>
            <person name="Park R."/>
            <person name="Pearson M."/>
            <person name="Quesneville H."/>
            <person name="Rouhier N."/>
            <person name="Sakthikumar S."/>
            <person name="Salamov A.A."/>
            <person name="Schmutz J."/>
            <person name="Selles B."/>
            <person name="Shapiro H."/>
            <person name="Tanguay P."/>
            <person name="Tuskan G.A."/>
            <person name="Henrissat B."/>
            <person name="Van de Peer Y."/>
            <person name="Rouze P."/>
            <person name="Ellis J.G."/>
            <person name="Dodds P.N."/>
            <person name="Schein J.E."/>
            <person name="Zhong S."/>
            <person name="Hamelin R.C."/>
            <person name="Grigoriev I.V."/>
            <person name="Szabo L.J."/>
            <person name="Martin F."/>
        </authorList>
    </citation>
    <scope>NUCLEOTIDE SEQUENCE [LARGE SCALE GENOMIC DNA]</scope>
    <source>
        <strain evidence="3">98AG31 / pathotype 3-4-7</strain>
    </source>
</reference>
<accession>F4RN84</accession>
<dbReference type="Proteomes" id="UP000001072">
    <property type="component" value="Unassembled WGS sequence"/>
</dbReference>
<dbReference type="GO" id="GO:0005737">
    <property type="term" value="C:cytoplasm"/>
    <property type="evidence" value="ECO:0007669"/>
    <property type="project" value="TreeGrafter"/>
</dbReference>